<evidence type="ECO:0000259" key="1">
    <source>
        <dbReference type="Pfam" id="PF13175"/>
    </source>
</evidence>
<dbReference type="Pfam" id="PF13175">
    <property type="entry name" value="AAA_15"/>
    <property type="match status" value="2"/>
</dbReference>
<dbReference type="InterPro" id="IPR051396">
    <property type="entry name" value="Bact_Antivir_Def_Nuclease"/>
</dbReference>
<dbReference type="InterPro" id="IPR027417">
    <property type="entry name" value="P-loop_NTPase"/>
</dbReference>
<feature type="domain" description="Endonuclease GajA/Old nuclease/RecF-like AAA" evidence="1">
    <location>
        <begin position="175"/>
        <end position="331"/>
    </location>
</feature>
<dbReference type="Proteomes" id="UP000031656">
    <property type="component" value="Chromosome"/>
</dbReference>
<dbReference type="EMBL" id="CP004373">
    <property type="protein sequence ID" value="AHK72328.1"/>
    <property type="molecule type" value="Genomic_DNA"/>
</dbReference>
<evidence type="ECO:0000313" key="2">
    <source>
        <dbReference type="EMBL" id="AHK72328.1"/>
    </source>
</evidence>
<dbReference type="InterPro" id="IPR041685">
    <property type="entry name" value="AAA_GajA/Old/RecF-like"/>
</dbReference>
<gene>
    <name evidence="2" type="ORF">GLS_c24610</name>
</gene>
<dbReference type="KEGG" id="goy:GLS_c24610"/>
<protein>
    <recommendedName>
        <fullName evidence="1">Endonuclease GajA/Old nuclease/RecF-like AAA domain-containing protein</fullName>
    </recommendedName>
</protein>
<proteinExistence type="predicted"/>
<dbReference type="PANTHER" id="PTHR43581:SF4">
    <property type="entry name" value="ATP_GTP PHOSPHATASE"/>
    <property type="match status" value="1"/>
</dbReference>
<dbReference type="HOGENOM" id="CLU_485524_0_0_5"/>
<reference evidence="2 3" key="1">
    <citation type="journal article" date="2015" name="Appl. Microbiol. Biotechnol.">
        <title>The consequence of an additional NADH dehydrogenase paralog on the growth of Gluconobacter oxydans DSM3504.</title>
        <authorList>
            <person name="Kostner D."/>
            <person name="Luchterhand B."/>
            <person name="Junker A."/>
            <person name="Volland S."/>
            <person name="Daniel R."/>
            <person name="Buchs J."/>
            <person name="Liebl W."/>
            <person name="Ehrenreich A."/>
        </authorList>
    </citation>
    <scope>NUCLEOTIDE SEQUENCE [LARGE SCALE GENOMIC DNA]</scope>
    <source>
        <strain evidence="2">DSM 3504</strain>
    </source>
</reference>
<accession>A0A067Z6Y5</accession>
<dbReference type="Gene3D" id="3.40.50.300">
    <property type="entry name" value="P-loop containing nucleotide triphosphate hydrolases"/>
    <property type="match status" value="1"/>
</dbReference>
<organism evidence="2 3">
    <name type="scientific">Gluconobacter oxydans DSM 3504</name>
    <dbReference type="NCBI Taxonomy" id="1288313"/>
    <lineage>
        <taxon>Bacteria</taxon>
        <taxon>Pseudomonadati</taxon>
        <taxon>Pseudomonadota</taxon>
        <taxon>Alphaproteobacteria</taxon>
        <taxon>Acetobacterales</taxon>
        <taxon>Acetobacteraceae</taxon>
        <taxon>Gluconobacter</taxon>
    </lineage>
</organism>
<sequence length="561" mass="63638">MIICSIGSKNFRTLVDFELQVPSDYCAISGKNNAGKSAILRIIQHFLLDKESDSFFNSYGSDISYTKDFTQWKSSEDMEISIKIRINSEYDSEVFFVVKTFSSIDDSADNIEITLSQTYKSDGTNILKCMVEDIDLEGHKASEILKKLRSASNIVVHNSTNPERNIFYAGGGSFTEIIEAHFSPEDQKKISEAQKGLQTRVKKAAKQHKEDLEGLLGKLKDKFQVELSTIDRQRNSRFPLEVKLTDKSVEVPLNDWGAGTQNRTRVMMSVLEAARIRSSSTPEDRSTPVFLVEEPESFLHPSAQAEFGQVLNSLSKELNIQIIATTHSPYMLNQTSPSSNILLERKIHRNLLKETYIQDTSGDDWMMPFSEILGIVPKEFSSWENIFSSVNNRVILVEGEIDKEYFLTIKEKYPNIYQMDGDVEIIPYGGKDALKNTPILQFMINKFGSVFITYDQDAQNEVKPSLERIGLVENENFISIGLDTPGNGCIEGLLPPTIKRKVYSEEIELVTQLTGDTKSRNSAKSSLKRKMLDEFKKSNFEDRELSAFKKIFTLINKNMKK</sequence>
<name>A0A067Z6Y5_GLUOY</name>
<dbReference type="SUPFAM" id="SSF52540">
    <property type="entry name" value="P-loop containing nucleoside triphosphate hydrolases"/>
    <property type="match status" value="1"/>
</dbReference>
<dbReference type="PANTHER" id="PTHR43581">
    <property type="entry name" value="ATP/GTP PHOSPHATASE"/>
    <property type="match status" value="1"/>
</dbReference>
<evidence type="ECO:0000313" key="3">
    <source>
        <dbReference type="Proteomes" id="UP000031656"/>
    </source>
</evidence>
<dbReference type="AlphaFoldDB" id="A0A067Z6Y5"/>
<feature type="domain" description="Endonuclease GajA/Old nuclease/RecF-like AAA" evidence="1">
    <location>
        <begin position="1"/>
        <end position="121"/>
    </location>
</feature>